<dbReference type="EMBL" id="DF973740">
    <property type="protein sequence ID" value="GAU38988.1"/>
    <property type="molecule type" value="Genomic_DNA"/>
</dbReference>
<dbReference type="AlphaFoldDB" id="A0A2Z6N296"/>
<sequence length="151" mass="15582">MVPPTTPPSTPPSVPPTSPPMVPPPPPPYTPITPPPPPPTPINPPPPPPTPTTPPPPPPTPISRPPPPPSCQIGKFNVCVDLLDIFKVVVGGPRSTPCCQLINGLVGLDASVCVCAALKANILGAILNLNASLRLLLNQCGHAQPTNFICR</sequence>
<evidence type="ECO:0000256" key="2">
    <source>
        <dbReference type="SAM" id="MobiDB-lite"/>
    </source>
</evidence>
<dbReference type="PRINTS" id="PR01217">
    <property type="entry name" value="PRICHEXTENSN"/>
</dbReference>
<evidence type="ECO:0000259" key="3">
    <source>
        <dbReference type="Pfam" id="PF14547"/>
    </source>
</evidence>
<accession>A0A2Z6N296</accession>
<evidence type="ECO:0000313" key="4">
    <source>
        <dbReference type="EMBL" id="GAU38988.1"/>
    </source>
</evidence>
<dbReference type="Pfam" id="PF14547">
    <property type="entry name" value="Hydrophob_seed"/>
    <property type="match status" value="1"/>
</dbReference>
<dbReference type="PANTHER" id="PTHR31731">
    <property type="match status" value="1"/>
</dbReference>
<feature type="region of interest" description="Disordered" evidence="2">
    <location>
        <begin position="1"/>
        <end position="69"/>
    </location>
</feature>
<dbReference type="InterPro" id="IPR051636">
    <property type="entry name" value="Plant_LTP/defense-related"/>
</dbReference>
<gene>
    <name evidence="4" type="ORF">TSUD_378640</name>
</gene>
<evidence type="ECO:0000256" key="1">
    <source>
        <dbReference type="ARBA" id="ARBA00008965"/>
    </source>
</evidence>
<evidence type="ECO:0000313" key="5">
    <source>
        <dbReference type="Proteomes" id="UP000242715"/>
    </source>
</evidence>
<dbReference type="OrthoDB" id="696558at2759"/>
<dbReference type="Proteomes" id="UP000242715">
    <property type="component" value="Unassembled WGS sequence"/>
</dbReference>
<organism evidence="4 5">
    <name type="scientific">Trifolium subterraneum</name>
    <name type="common">Subterranean clover</name>
    <dbReference type="NCBI Taxonomy" id="3900"/>
    <lineage>
        <taxon>Eukaryota</taxon>
        <taxon>Viridiplantae</taxon>
        <taxon>Streptophyta</taxon>
        <taxon>Embryophyta</taxon>
        <taxon>Tracheophyta</taxon>
        <taxon>Spermatophyta</taxon>
        <taxon>Magnoliopsida</taxon>
        <taxon>eudicotyledons</taxon>
        <taxon>Gunneridae</taxon>
        <taxon>Pentapetalae</taxon>
        <taxon>rosids</taxon>
        <taxon>fabids</taxon>
        <taxon>Fabales</taxon>
        <taxon>Fabaceae</taxon>
        <taxon>Papilionoideae</taxon>
        <taxon>50 kb inversion clade</taxon>
        <taxon>NPAAA clade</taxon>
        <taxon>Hologalegina</taxon>
        <taxon>IRL clade</taxon>
        <taxon>Trifolieae</taxon>
        <taxon>Trifolium</taxon>
    </lineage>
</organism>
<protein>
    <recommendedName>
        <fullName evidence="3">Hydrophobic seed protein domain-containing protein</fullName>
    </recommendedName>
</protein>
<dbReference type="InterPro" id="IPR027923">
    <property type="entry name" value="Hydrophob_seed_dom"/>
</dbReference>
<reference evidence="5" key="1">
    <citation type="journal article" date="2017" name="Front. Plant Sci.">
        <title>Climate Clever Clovers: New Paradigm to Reduce the Environmental Footprint of Ruminants by Breeding Low Methanogenic Forages Utilizing Haplotype Variation.</title>
        <authorList>
            <person name="Kaur P."/>
            <person name="Appels R."/>
            <person name="Bayer P.E."/>
            <person name="Keeble-Gagnere G."/>
            <person name="Wang J."/>
            <person name="Hirakawa H."/>
            <person name="Shirasawa K."/>
            <person name="Vercoe P."/>
            <person name="Stefanova K."/>
            <person name="Durmic Z."/>
            <person name="Nichols P."/>
            <person name="Revell C."/>
            <person name="Isobe S.N."/>
            <person name="Edwards D."/>
            <person name="Erskine W."/>
        </authorList>
    </citation>
    <scope>NUCLEOTIDE SEQUENCE [LARGE SCALE GENOMIC DNA]</scope>
    <source>
        <strain evidence="5">cv. Daliak</strain>
    </source>
</reference>
<dbReference type="InterPro" id="IPR036312">
    <property type="entry name" value="Bifun_inhib/LTP/seed_sf"/>
</dbReference>
<comment type="similarity">
    <text evidence="1">Belongs to the plant LTP family. PEARLI1 subfamily.</text>
</comment>
<dbReference type="Gene3D" id="1.10.110.10">
    <property type="entry name" value="Plant lipid-transfer and hydrophobic proteins"/>
    <property type="match status" value="1"/>
</dbReference>
<feature type="domain" description="Hydrophobic seed protein" evidence="3">
    <location>
        <begin position="75"/>
        <end position="150"/>
    </location>
</feature>
<keyword evidence="5" id="KW-1185">Reference proteome</keyword>
<proteinExistence type="inferred from homology"/>
<dbReference type="SUPFAM" id="SSF47699">
    <property type="entry name" value="Bifunctional inhibitor/lipid-transfer protein/seed storage 2S albumin"/>
    <property type="match status" value="1"/>
</dbReference>
<name>A0A2Z6N296_TRISU</name>
<dbReference type="CDD" id="cd01958">
    <property type="entry name" value="HPS_like"/>
    <property type="match status" value="1"/>
</dbReference>